<dbReference type="EMBL" id="NKCL01000155">
    <property type="protein sequence ID" value="RSL80061.1"/>
    <property type="molecule type" value="Genomic_DNA"/>
</dbReference>
<dbReference type="Proteomes" id="UP000287972">
    <property type="component" value="Unassembled WGS sequence"/>
</dbReference>
<evidence type="ECO:0000313" key="2">
    <source>
        <dbReference type="Proteomes" id="UP000287972"/>
    </source>
</evidence>
<organism evidence="1 2">
    <name type="scientific">Fusarium floridanum</name>
    <dbReference type="NCBI Taxonomy" id="1325733"/>
    <lineage>
        <taxon>Eukaryota</taxon>
        <taxon>Fungi</taxon>
        <taxon>Dikarya</taxon>
        <taxon>Ascomycota</taxon>
        <taxon>Pezizomycotina</taxon>
        <taxon>Sordariomycetes</taxon>
        <taxon>Hypocreomycetidae</taxon>
        <taxon>Hypocreales</taxon>
        <taxon>Nectriaceae</taxon>
        <taxon>Fusarium</taxon>
        <taxon>Fusarium solani species complex</taxon>
    </lineage>
</organism>
<accession>A0A428RRF5</accession>
<dbReference type="AlphaFoldDB" id="A0A428RRF5"/>
<comment type="caution">
    <text evidence="1">The sequence shown here is derived from an EMBL/GenBank/DDBJ whole genome shotgun (WGS) entry which is preliminary data.</text>
</comment>
<evidence type="ECO:0008006" key="3">
    <source>
        <dbReference type="Google" id="ProtNLM"/>
    </source>
</evidence>
<protein>
    <recommendedName>
        <fullName evidence="3">Transcription factor domain-containing protein</fullName>
    </recommendedName>
</protein>
<proteinExistence type="predicted"/>
<name>A0A428RRF5_9HYPO</name>
<reference evidence="1 2" key="1">
    <citation type="submission" date="2017-06" db="EMBL/GenBank/DDBJ databases">
        <title>Comparative genomic analysis of Ambrosia Fusariam Clade fungi.</title>
        <authorList>
            <person name="Stajich J.E."/>
            <person name="Carrillo J."/>
            <person name="Kijimoto T."/>
            <person name="Eskalen A."/>
            <person name="O'Donnell K."/>
            <person name="Kasson M."/>
        </authorList>
    </citation>
    <scope>NUCLEOTIDE SEQUENCE [LARGE SCALE GENOMIC DNA]</scope>
    <source>
        <strain evidence="1 2">NRRL62606</strain>
    </source>
</reference>
<evidence type="ECO:0000313" key="1">
    <source>
        <dbReference type="EMBL" id="RSL80061.1"/>
    </source>
</evidence>
<gene>
    <name evidence="1" type="ORF">CEP51_006876</name>
</gene>
<keyword evidence="2" id="KW-1185">Reference proteome</keyword>
<sequence>MDSSPLDLISQRVRSMGKVALLAGRALDYMQGPKMDIGTRGNYNSIDSDLENMLDHLLSRKDSYSGSYCDPTTMALCCLFIIRQERVRELNAHPGSKEDLALQACRRMVWDTCRESLESNKGADITRLSYISIFCVFYCLSALVDQTESTPDCDEIDGLLPTLRMFAQRWTVECR</sequence>